<dbReference type="Proteomes" id="UP001627408">
    <property type="component" value="Unassembled WGS sequence"/>
</dbReference>
<dbReference type="RefSeq" id="WP_407593956.1">
    <property type="nucleotide sequence ID" value="NZ_JBHDIY010000002.1"/>
</dbReference>
<evidence type="ECO:0000256" key="1">
    <source>
        <dbReference type="SAM" id="MobiDB-lite"/>
    </source>
</evidence>
<dbReference type="SUPFAM" id="SSF52833">
    <property type="entry name" value="Thioredoxin-like"/>
    <property type="match status" value="1"/>
</dbReference>
<protein>
    <recommendedName>
        <fullName evidence="2">Thioredoxin domain-containing protein</fullName>
    </recommendedName>
</protein>
<dbReference type="InterPro" id="IPR036249">
    <property type="entry name" value="Thioredoxin-like_sf"/>
</dbReference>
<accession>A0ABW8UZ74</accession>
<evidence type="ECO:0000259" key="2">
    <source>
        <dbReference type="PROSITE" id="PS51352"/>
    </source>
</evidence>
<name>A0ABW8UZ74_9RHOB</name>
<sequence length="160" mass="16790">MPKSRAKSRKSKSAPASAAAPTRRNVLKLAGGGVIAATGAAGAGIWGVSSFRAYAAEHDLSRVGEGPVTIVQIHDPQCPTCTALQKQTRAALRDFDDCGITYLVADIKTPEGAAFARRYRVPHVTLLLFDGDGELHQTVQGLQQASQLAQVFAAHKAAVA</sequence>
<organism evidence="3 4">
    <name type="scientific">Tateyamaria armeniaca</name>
    <dbReference type="NCBI Taxonomy" id="2518930"/>
    <lineage>
        <taxon>Bacteria</taxon>
        <taxon>Pseudomonadati</taxon>
        <taxon>Pseudomonadota</taxon>
        <taxon>Alphaproteobacteria</taxon>
        <taxon>Rhodobacterales</taxon>
        <taxon>Roseobacteraceae</taxon>
        <taxon>Tateyamaria</taxon>
    </lineage>
</organism>
<keyword evidence="4" id="KW-1185">Reference proteome</keyword>
<evidence type="ECO:0000313" key="3">
    <source>
        <dbReference type="EMBL" id="MFL4472079.1"/>
    </source>
</evidence>
<reference evidence="3 4" key="1">
    <citation type="submission" date="2024-08" db="EMBL/GenBank/DDBJ databases">
        <title>Tateyamaria sp. nov., isolated from marine algae.</title>
        <authorList>
            <person name="Choi B.J."/>
            <person name="Kim J.M."/>
            <person name="Lee J.K."/>
            <person name="Choi D.G."/>
            <person name="Bayburt H."/>
            <person name="Baek J.H."/>
            <person name="Han D.M."/>
            <person name="Jeon C.O."/>
        </authorList>
    </citation>
    <scope>NUCLEOTIDE SEQUENCE [LARGE SCALE GENOMIC DNA]</scope>
    <source>
        <strain evidence="3 4">KMU-156</strain>
    </source>
</reference>
<evidence type="ECO:0000313" key="4">
    <source>
        <dbReference type="Proteomes" id="UP001627408"/>
    </source>
</evidence>
<gene>
    <name evidence="3" type="ORF">ACERZ8_20170</name>
</gene>
<dbReference type="InterPro" id="IPR013766">
    <property type="entry name" value="Thioredoxin_domain"/>
</dbReference>
<feature type="region of interest" description="Disordered" evidence="1">
    <location>
        <begin position="1"/>
        <end position="20"/>
    </location>
</feature>
<feature type="domain" description="Thioredoxin" evidence="2">
    <location>
        <begin position="8"/>
        <end position="157"/>
    </location>
</feature>
<dbReference type="EMBL" id="JBHDIY010000002">
    <property type="protein sequence ID" value="MFL4472079.1"/>
    <property type="molecule type" value="Genomic_DNA"/>
</dbReference>
<dbReference type="Gene3D" id="3.40.30.10">
    <property type="entry name" value="Glutaredoxin"/>
    <property type="match status" value="1"/>
</dbReference>
<proteinExistence type="predicted"/>
<comment type="caution">
    <text evidence="3">The sequence shown here is derived from an EMBL/GenBank/DDBJ whole genome shotgun (WGS) entry which is preliminary data.</text>
</comment>
<dbReference type="PROSITE" id="PS51352">
    <property type="entry name" value="THIOREDOXIN_2"/>
    <property type="match status" value="1"/>
</dbReference>
<dbReference type="InterPro" id="IPR006311">
    <property type="entry name" value="TAT_signal"/>
</dbReference>
<dbReference type="PROSITE" id="PS51318">
    <property type="entry name" value="TAT"/>
    <property type="match status" value="1"/>
</dbReference>
<feature type="compositionally biased region" description="Basic residues" evidence="1">
    <location>
        <begin position="1"/>
        <end position="12"/>
    </location>
</feature>